<name>A0A6P9ETN0_JUGRE</name>
<dbReference type="PANTHER" id="PTHR11439:SF455">
    <property type="entry name" value="RLK (RECEPTOR-LIKE PROTEIN KINASE) 8, PUTATIVE-RELATED"/>
    <property type="match status" value="1"/>
</dbReference>
<dbReference type="SUPFAM" id="SSF56672">
    <property type="entry name" value="DNA/RNA polymerases"/>
    <property type="match status" value="1"/>
</dbReference>
<dbReference type="CDD" id="cd09272">
    <property type="entry name" value="RNase_HI_RT_Ty1"/>
    <property type="match status" value="1"/>
</dbReference>
<dbReference type="AlphaFoldDB" id="A0A6P9ETN0"/>
<dbReference type="OrthoDB" id="1931024at2759"/>
<protein>
    <submittedName>
        <fullName evidence="2">Uncharacterized mitochondrial protein AtMg00810-like</fullName>
    </submittedName>
</protein>
<sequence>MVITSSQPCAINSLISDLATVFPVKDLSTLFYFLGLEVDYTDTGLFLSQRKYIKDLLARSNMLLAKAIASPMAASLKLSVVGGLQYLSLTSPDIAYAVNKVCQFMHCPKLPHWTAVKRILKYLKGTLNFGLSFKKSSKLNLQAYTDVDWAGCLDDRRSTGGFCIFLGHHLISWSSKKQKTVARSNTEAEYKSLASTAAELIWLQTLLRELGIFFATATYSLV</sequence>
<dbReference type="KEGG" id="jre:118348416"/>
<accession>A0A6P9ETN0</accession>
<dbReference type="InterPro" id="IPR043502">
    <property type="entry name" value="DNA/RNA_pol_sf"/>
</dbReference>
<dbReference type="PANTHER" id="PTHR11439">
    <property type="entry name" value="GAG-POL-RELATED RETROTRANSPOSON"/>
    <property type="match status" value="1"/>
</dbReference>
<keyword evidence="1" id="KW-1185">Reference proteome</keyword>
<proteinExistence type="predicted"/>
<evidence type="ECO:0000313" key="1">
    <source>
        <dbReference type="Proteomes" id="UP000235220"/>
    </source>
</evidence>
<gene>
    <name evidence="2" type="primary">LOC118348416</name>
</gene>
<dbReference type="InParanoid" id="A0A6P9ETN0"/>
<dbReference type="RefSeq" id="XP_035545922.1">
    <property type="nucleotide sequence ID" value="XM_035690029.1"/>
</dbReference>
<dbReference type="Proteomes" id="UP000235220">
    <property type="component" value="Chromosome 5"/>
</dbReference>
<organism evidence="1 2">
    <name type="scientific">Juglans regia</name>
    <name type="common">English walnut</name>
    <dbReference type="NCBI Taxonomy" id="51240"/>
    <lineage>
        <taxon>Eukaryota</taxon>
        <taxon>Viridiplantae</taxon>
        <taxon>Streptophyta</taxon>
        <taxon>Embryophyta</taxon>
        <taxon>Tracheophyta</taxon>
        <taxon>Spermatophyta</taxon>
        <taxon>Magnoliopsida</taxon>
        <taxon>eudicotyledons</taxon>
        <taxon>Gunneridae</taxon>
        <taxon>Pentapetalae</taxon>
        <taxon>rosids</taxon>
        <taxon>fabids</taxon>
        <taxon>Fagales</taxon>
        <taxon>Juglandaceae</taxon>
        <taxon>Juglans</taxon>
    </lineage>
</organism>
<dbReference type="GeneID" id="118348416"/>
<reference evidence="2" key="1">
    <citation type="submission" date="2025-08" db="UniProtKB">
        <authorList>
            <consortium name="RefSeq"/>
        </authorList>
    </citation>
    <scope>IDENTIFICATION</scope>
    <source>
        <tissue evidence="2">Leaves</tissue>
    </source>
</reference>
<evidence type="ECO:0000313" key="2">
    <source>
        <dbReference type="RefSeq" id="XP_035545922.1"/>
    </source>
</evidence>